<feature type="compositionally biased region" description="Polar residues" evidence="1">
    <location>
        <begin position="1"/>
        <end position="11"/>
    </location>
</feature>
<proteinExistence type="predicted"/>
<dbReference type="EMBL" id="JACYWE010000001">
    <property type="protein sequence ID" value="MBD8505385.1"/>
    <property type="molecule type" value="Genomic_DNA"/>
</dbReference>
<dbReference type="AlphaFoldDB" id="A0A927PJX8"/>
<evidence type="ECO:0008006" key="4">
    <source>
        <dbReference type="Google" id="ProtNLM"/>
    </source>
</evidence>
<comment type="caution">
    <text evidence="2">The sequence shown here is derived from an EMBL/GenBank/DDBJ whole genome shotgun (WGS) entry which is preliminary data.</text>
</comment>
<gene>
    <name evidence="2" type="ORF">HT102_02635</name>
</gene>
<accession>A0A927PJX8</accession>
<evidence type="ECO:0000313" key="2">
    <source>
        <dbReference type="EMBL" id="MBD8505385.1"/>
    </source>
</evidence>
<organism evidence="2 3">
    <name type="scientific">Lolliginicoccus lacisalsi</name>
    <dbReference type="NCBI Taxonomy" id="2742202"/>
    <lineage>
        <taxon>Bacteria</taxon>
        <taxon>Bacillati</taxon>
        <taxon>Actinomycetota</taxon>
        <taxon>Actinomycetes</taxon>
        <taxon>Mycobacteriales</taxon>
        <taxon>Hoyosellaceae</taxon>
        <taxon>Lolliginicoccus</taxon>
    </lineage>
</organism>
<sequence length="267" mass="27976">MHTLRHVTSTLRTREQPAAGRHDPRRHLAMGLAVLGLIAATAIPATASPSAGVAARETLQTSVPLPTGVIEPEPVRAPVEEEPSEQLWKHMPPARLIADGPATDLSGAEARAAYLGVQGIGVPTGAGSAECFPGLDTDAVAMRLVERGNGGDPIAIVVQRAERPLSAAEDSLRACRFMSLETEQGGTVEIDSVLLPRPMVQADQSLALERHVTSRPNRGAHAILALAAQVGDVRVIALTVSATEARPASDPLHAAFLAAIDQLDRTI</sequence>
<reference evidence="2" key="1">
    <citation type="submission" date="2020-09" db="EMBL/GenBank/DDBJ databases">
        <title>Hoyosella lacisalsi sp. nov., a halotolerant actinobacterium isolated from soil of Lake Gudzhirganskoe.</title>
        <authorList>
            <person name="Yang Q."/>
            <person name="Guo P.Y."/>
            <person name="Liu S.W."/>
            <person name="Li F.N."/>
            <person name="Sun C.H."/>
        </authorList>
    </citation>
    <scope>NUCLEOTIDE SEQUENCE</scope>
    <source>
        <strain evidence="2">G463</strain>
    </source>
</reference>
<evidence type="ECO:0000256" key="1">
    <source>
        <dbReference type="SAM" id="MobiDB-lite"/>
    </source>
</evidence>
<dbReference type="RefSeq" id="WP_192037829.1">
    <property type="nucleotide sequence ID" value="NZ_JACYWE010000001.1"/>
</dbReference>
<name>A0A927PJX8_9ACTN</name>
<keyword evidence="3" id="KW-1185">Reference proteome</keyword>
<evidence type="ECO:0000313" key="3">
    <source>
        <dbReference type="Proteomes" id="UP000642993"/>
    </source>
</evidence>
<protein>
    <recommendedName>
        <fullName evidence="4">DUF5642 domain-containing protein</fullName>
    </recommendedName>
</protein>
<feature type="region of interest" description="Disordered" evidence="1">
    <location>
        <begin position="1"/>
        <end position="25"/>
    </location>
</feature>
<dbReference type="Proteomes" id="UP000642993">
    <property type="component" value="Unassembled WGS sequence"/>
</dbReference>